<dbReference type="InterPro" id="IPR005225">
    <property type="entry name" value="Small_GTP-bd"/>
</dbReference>
<dbReference type="InterPro" id="IPR045086">
    <property type="entry name" value="OBG_GTPase"/>
</dbReference>
<keyword evidence="1" id="KW-0479">Metal-binding</keyword>
<evidence type="ECO:0000256" key="1">
    <source>
        <dbReference type="ARBA" id="ARBA00022723"/>
    </source>
</evidence>
<dbReference type="InterPro" id="IPR031167">
    <property type="entry name" value="G_OBG"/>
</dbReference>
<dbReference type="EMBL" id="AUZY01009472">
    <property type="protein sequence ID" value="EQD41902.1"/>
    <property type="molecule type" value="Genomic_DNA"/>
</dbReference>
<evidence type="ECO:0000259" key="4">
    <source>
        <dbReference type="PROSITE" id="PS51710"/>
    </source>
</evidence>
<dbReference type="PROSITE" id="PS51710">
    <property type="entry name" value="G_OBG"/>
    <property type="match status" value="1"/>
</dbReference>
<organism evidence="5">
    <name type="scientific">mine drainage metagenome</name>
    <dbReference type="NCBI Taxonomy" id="410659"/>
    <lineage>
        <taxon>unclassified sequences</taxon>
        <taxon>metagenomes</taxon>
        <taxon>ecological metagenomes</taxon>
    </lineage>
</organism>
<protein>
    <submittedName>
        <fullName evidence="5">Translation-associated GTPase</fullName>
    </submittedName>
</protein>
<proteinExistence type="predicted"/>
<dbReference type="PROSITE" id="PS00905">
    <property type="entry name" value="GTP1_OBG"/>
    <property type="match status" value="1"/>
</dbReference>
<dbReference type="GO" id="GO:0046872">
    <property type="term" value="F:metal ion binding"/>
    <property type="evidence" value="ECO:0007669"/>
    <property type="project" value="UniProtKB-KW"/>
</dbReference>
<evidence type="ECO:0000256" key="2">
    <source>
        <dbReference type="ARBA" id="ARBA00022741"/>
    </source>
</evidence>
<evidence type="ECO:0000256" key="3">
    <source>
        <dbReference type="ARBA" id="ARBA00023134"/>
    </source>
</evidence>
<feature type="non-terminal residue" evidence="5">
    <location>
        <position position="122"/>
    </location>
</feature>
<dbReference type="GO" id="GO:0005525">
    <property type="term" value="F:GTP binding"/>
    <property type="evidence" value="ECO:0007669"/>
    <property type="project" value="UniProtKB-KW"/>
</dbReference>
<dbReference type="PRINTS" id="PR00326">
    <property type="entry name" value="GTP1OBG"/>
</dbReference>
<evidence type="ECO:0000313" key="5">
    <source>
        <dbReference type="EMBL" id="EQD41902.1"/>
    </source>
</evidence>
<keyword evidence="2" id="KW-0547">Nucleotide-binding</keyword>
<sequence length="122" mass="12819">MSFKIGLIGKPNAGKSTLFSAITATEVEIASYPFTTVAPNIGTSFIIRECPEVLIGKKCNPNHGSCSNGKRFIPVQIVDVPGLIEGASEGKGMGNQFLQSVTDASALMLIFDLSEALKAQDG</sequence>
<dbReference type="InterPro" id="IPR027417">
    <property type="entry name" value="P-loop_NTPase"/>
</dbReference>
<dbReference type="InterPro" id="IPR006073">
    <property type="entry name" value="GTP-bd"/>
</dbReference>
<gene>
    <name evidence="5" type="ORF">B1B_14315</name>
</gene>
<comment type="caution">
    <text evidence="5">The sequence shown here is derived from an EMBL/GenBank/DDBJ whole genome shotgun (WGS) entry which is preliminary data.</text>
</comment>
<dbReference type="GO" id="GO:0003924">
    <property type="term" value="F:GTPase activity"/>
    <property type="evidence" value="ECO:0007669"/>
    <property type="project" value="InterPro"/>
</dbReference>
<accession>T0ZCL8</accession>
<dbReference type="SUPFAM" id="SSF52540">
    <property type="entry name" value="P-loop containing nucleoside triphosphate hydrolases"/>
    <property type="match status" value="1"/>
</dbReference>
<reference evidence="5" key="1">
    <citation type="submission" date="2013-08" db="EMBL/GenBank/DDBJ databases">
        <authorList>
            <person name="Mendez C."/>
            <person name="Richter M."/>
            <person name="Ferrer M."/>
            <person name="Sanchez J."/>
        </authorList>
    </citation>
    <scope>NUCLEOTIDE SEQUENCE</scope>
</reference>
<dbReference type="PANTHER" id="PTHR11702:SF31">
    <property type="entry name" value="MITOCHONDRIAL RIBOSOME-ASSOCIATED GTPASE 2"/>
    <property type="match status" value="1"/>
</dbReference>
<reference evidence="5" key="2">
    <citation type="journal article" date="2014" name="ISME J.">
        <title>Microbial stratification in low pH oxic and suboxic macroscopic growths along an acid mine drainage.</title>
        <authorList>
            <person name="Mendez-Garcia C."/>
            <person name="Mesa V."/>
            <person name="Sprenger R.R."/>
            <person name="Richter M."/>
            <person name="Diez M.S."/>
            <person name="Solano J."/>
            <person name="Bargiela R."/>
            <person name="Golyshina O.V."/>
            <person name="Manteca A."/>
            <person name="Ramos J.L."/>
            <person name="Gallego J.R."/>
            <person name="Llorente I."/>
            <person name="Martins Dos Santos V.A."/>
            <person name="Jensen O.N."/>
            <person name="Pelaez A.I."/>
            <person name="Sanchez J."/>
            <person name="Ferrer M."/>
        </authorList>
    </citation>
    <scope>NUCLEOTIDE SEQUENCE</scope>
</reference>
<dbReference type="Pfam" id="PF01926">
    <property type="entry name" value="MMR_HSR1"/>
    <property type="match status" value="1"/>
</dbReference>
<keyword evidence="3" id="KW-0342">GTP-binding</keyword>
<dbReference type="AlphaFoldDB" id="T0ZCL8"/>
<dbReference type="PANTHER" id="PTHR11702">
    <property type="entry name" value="DEVELOPMENTALLY REGULATED GTP-BINDING PROTEIN-RELATED"/>
    <property type="match status" value="1"/>
</dbReference>
<dbReference type="InterPro" id="IPR006074">
    <property type="entry name" value="GTP1-OBG_CS"/>
</dbReference>
<name>T0ZCL8_9ZZZZ</name>
<dbReference type="NCBIfam" id="TIGR00231">
    <property type="entry name" value="small_GTP"/>
    <property type="match status" value="1"/>
</dbReference>
<dbReference type="Gene3D" id="3.40.50.300">
    <property type="entry name" value="P-loop containing nucleotide triphosphate hydrolases"/>
    <property type="match status" value="1"/>
</dbReference>
<feature type="domain" description="OBG-type G" evidence="4">
    <location>
        <begin position="3"/>
        <end position="122"/>
    </location>
</feature>